<name>A0A964WTQ5_9HYPH</name>
<evidence type="ECO:0000313" key="12">
    <source>
        <dbReference type="Proteomes" id="UP000773614"/>
    </source>
</evidence>
<keyword evidence="3" id="KW-1003">Cell membrane</keyword>
<evidence type="ECO:0000256" key="5">
    <source>
        <dbReference type="ARBA" id="ARBA00022692"/>
    </source>
</evidence>
<feature type="domain" description="Tripartite ATP-independent periplasmic transporters DctQ component" evidence="10">
    <location>
        <begin position="29"/>
        <end position="160"/>
    </location>
</feature>
<feature type="transmembrane region" description="Helical" evidence="9">
    <location>
        <begin position="21"/>
        <end position="48"/>
    </location>
</feature>
<evidence type="ECO:0000256" key="6">
    <source>
        <dbReference type="ARBA" id="ARBA00022989"/>
    </source>
</evidence>
<evidence type="ECO:0000259" key="10">
    <source>
        <dbReference type="Pfam" id="PF04290"/>
    </source>
</evidence>
<comment type="caution">
    <text evidence="11">The sequence shown here is derived from an EMBL/GenBank/DDBJ whole genome shotgun (WGS) entry which is preliminary data.</text>
</comment>
<feature type="transmembrane region" description="Helical" evidence="9">
    <location>
        <begin position="92"/>
        <end position="114"/>
    </location>
</feature>
<proteinExistence type="inferred from homology"/>
<keyword evidence="7 9" id="KW-0472">Membrane</keyword>
<reference evidence="11" key="1">
    <citation type="submission" date="2019-03" db="EMBL/GenBank/DDBJ databases">
        <title>Afifella sp. nov., isolated from activated sludge.</title>
        <authorList>
            <person name="Li Q."/>
            <person name="Liu Y."/>
        </authorList>
    </citation>
    <scope>NUCLEOTIDE SEQUENCE</scope>
    <source>
        <strain evidence="11">L72</strain>
    </source>
</reference>
<dbReference type="RefSeq" id="WP_161140593.1">
    <property type="nucleotide sequence ID" value="NZ_SPKJ01000032.1"/>
</dbReference>
<dbReference type="GO" id="GO:0005886">
    <property type="term" value="C:plasma membrane"/>
    <property type="evidence" value="ECO:0007669"/>
    <property type="project" value="UniProtKB-SubCell"/>
</dbReference>
<keyword evidence="6 9" id="KW-1133">Transmembrane helix</keyword>
<protein>
    <recommendedName>
        <fullName evidence="9">TRAP transporter small permease protein</fullName>
    </recommendedName>
</protein>
<evidence type="ECO:0000256" key="9">
    <source>
        <dbReference type="RuleBase" id="RU369079"/>
    </source>
</evidence>
<feature type="transmembrane region" description="Helical" evidence="9">
    <location>
        <begin position="54"/>
        <end position="71"/>
    </location>
</feature>
<dbReference type="Pfam" id="PF04290">
    <property type="entry name" value="DctQ"/>
    <property type="match status" value="1"/>
</dbReference>
<dbReference type="InterPro" id="IPR055348">
    <property type="entry name" value="DctQ"/>
</dbReference>
<feature type="transmembrane region" description="Helical" evidence="9">
    <location>
        <begin position="134"/>
        <end position="159"/>
    </location>
</feature>
<accession>A0A964WTQ5</accession>
<comment type="subunit">
    <text evidence="9">The complex comprises the extracytoplasmic solute receptor protein and the two transmembrane proteins.</text>
</comment>
<dbReference type="PANTHER" id="PTHR35011:SF4">
    <property type="entry name" value="SLL1102 PROTEIN"/>
    <property type="match status" value="1"/>
</dbReference>
<keyword evidence="12" id="KW-1185">Reference proteome</keyword>
<dbReference type="AlphaFoldDB" id="A0A964WTQ5"/>
<evidence type="ECO:0000256" key="4">
    <source>
        <dbReference type="ARBA" id="ARBA00022519"/>
    </source>
</evidence>
<dbReference type="PANTHER" id="PTHR35011">
    <property type="entry name" value="2,3-DIKETO-L-GULONATE TRAP TRANSPORTER SMALL PERMEASE PROTEIN YIAM"/>
    <property type="match status" value="1"/>
</dbReference>
<dbReference type="GO" id="GO:0022857">
    <property type="term" value="F:transmembrane transporter activity"/>
    <property type="evidence" value="ECO:0007669"/>
    <property type="project" value="UniProtKB-UniRule"/>
</dbReference>
<dbReference type="InterPro" id="IPR007387">
    <property type="entry name" value="TRAP_DctQ"/>
</dbReference>
<dbReference type="Proteomes" id="UP000773614">
    <property type="component" value="Unassembled WGS sequence"/>
</dbReference>
<evidence type="ECO:0000256" key="2">
    <source>
        <dbReference type="ARBA" id="ARBA00022448"/>
    </source>
</evidence>
<dbReference type="EMBL" id="SPKJ01000032">
    <property type="protein sequence ID" value="MYZ48244.1"/>
    <property type="molecule type" value="Genomic_DNA"/>
</dbReference>
<sequence length="178" mass="19205">MRVAERLISSIDRLDRSIGEIVKWLVVAMVLVEFANVVLRYVFAIGILAAQQSVVYMHALVFMLAAGYALMADAHVRIDILYREAPPRRRALVDLAGALLLLLPFCAAVFWLALPYVGHAWAALEGSTETGGLPFVYLLKSVILLFAILLALQGLALALRAGLALGTGAGRYDAAARG</sequence>
<organism evidence="11 12">
    <name type="scientific">Propylenella binzhouense</name>
    <dbReference type="NCBI Taxonomy" id="2555902"/>
    <lineage>
        <taxon>Bacteria</taxon>
        <taxon>Pseudomonadati</taxon>
        <taxon>Pseudomonadota</taxon>
        <taxon>Alphaproteobacteria</taxon>
        <taxon>Hyphomicrobiales</taxon>
        <taxon>Propylenellaceae</taxon>
        <taxon>Propylenella</taxon>
    </lineage>
</organism>
<keyword evidence="2 9" id="KW-0813">Transport</keyword>
<evidence type="ECO:0000256" key="3">
    <source>
        <dbReference type="ARBA" id="ARBA00022475"/>
    </source>
</evidence>
<evidence type="ECO:0000313" key="11">
    <source>
        <dbReference type="EMBL" id="MYZ48244.1"/>
    </source>
</evidence>
<keyword evidence="4 9" id="KW-0997">Cell inner membrane</keyword>
<dbReference type="OrthoDB" id="9794346at2"/>
<evidence type="ECO:0000256" key="7">
    <source>
        <dbReference type="ARBA" id="ARBA00023136"/>
    </source>
</evidence>
<keyword evidence="5 9" id="KW-0812">Transmembrane</keyword>
<comment type="similarity">
    <text evidence="8 9">Belongs to the TRAP transporter small permease family.</text>
</comment>
<comment type="subcellular location">
    <subcellularLocation>
        <location evidence="1 9">Cell inner membrane</location>
        <topology evidence="1 9">Multi-pass membrane protein</topology>
    </subcellularLocation>
</comment>
<evidence type="ECO:0000256" key="8">
    <source>
        <dbReference type="ARBA" id="ARBA00038436"/>
    </source>
</evidence>
<evidence type="ECO:0000256" key="1">
    <source>
        <dbReference type="ARBA" id="ARBA00004429"/>
    </source>
</evidence>
<gene>
    <name evidence="11" type="ORF">E4O86_11030</name>
</gene>
<comment type="function">
    <text evidence="9">Part of the tripartite ATP-independent periplasmic (TRAP) transport system.</text>
</comment>